<dbReference type="Gene3D" id="3.30.160.60">
    <property type="entry name" value="Classic Zinc Finger"/>
    <property type="match status" value="1"/>
</dbReference>
<dbReference type="InterPro" id="IPR013087">
    <property type="entry name" value="Znf_C2H2_type"/>
</dbReference>
<proteinExistence type="predicted"/>
<dbReference type="OrthoDB" id="4748970at2759"/>
<protein>
    <recommendedName>
        <fullName evidence="1">C2H2-type domain-containing protein</fullName>
    </recommendedName>
</protein>
<dbReference type="GeneID" id="66108989"/>
<keyword evidence="3" id="KW-1185">Reference proteome</keyword>
<dbReference type="RefSeq" id="XP_043038074.1">
    <property type="nucleotide sequence ID" value="XM_043186692.1"/>
</dbReference>
<dbReference type="Proteomes" id="UP000812287">
    <property type="component" value="Unassembled WGS sequence"/>
</dbReference>
<organism evidence="2 3">
    <name type="scientific">Guyanagaster necrorhizus</name>
    <dbReference type="NCBI Taxonomy" id="856835"/>
    <lineage>
        <taxon>Eukaryota</taxon>
        <taxon>Fungi</taxon>
        <taxon>Dikarya</taxon>
        <taxon>Basidiomycota</taxon>
        <taxon>Agaricomycotina</taxon>
        <taxon>Agaricomycetes</taxon>
        <taxon>Agaricomycetidae</taxon>
        <taxon>Agaricales</taxon>
        <taxon>Marasmiineae</taxon>
        <taxon>Physalacriaceae</taxon>
        <taxon>Guyanagaster</taxon>
    </lineage>
</organism>
<accession>A0A9P8AQX2</accession>
<gene>
    <name evidence="2" type="ORF">BT62DRAFT_934215</name>
</gene>
<evidence type="ECO:0000259" key="1">
    <source>
        <dbReference type="PROSITE" id="PS00028"/>
    </source>
</evidence>
<feature type="domain" description="C2H2-type" evidence="1">
    <location>
        <begin position="10"/>
        <end position="32"/>
    </location>
</feature>
<comment type="caution">
    <text evidence="2">The sequence shown here is derived from an EMBL/GenBank/DDBJ whole genome shotgun (WGS) entry which is preliminary data.</text>
</comment>
<evidence type="ECO:0000313" key="3">
    <source>
        <dbReference type="Proteomes" id="UP000812287"/>
    </source>
</evidence>
<reference evidence="2" key="1">
    <citation type="submission" date="2020-11" db="EMBL/GenBank/DDBJ databases">
        <title>Adaptations for nitrogen fixation in a non-lichenized fungal sporocarp promotes dispersal by wood-feeding termites.</title>
        <authorList>
            <consortium name="DOE Joint Genome Institute"/>
            <person name="Koch R.A."/>
            <person name="Yoon G."/>
            <person name="Arayal U."/>
            <person name="Lail K."/>
            <person name="Amirebrahimi M."/>
            <person name="Labutti K."/>
            <person name="Lipzen A."/>
            <person name="Riley R."/>
            <person name="Barry K."/>
            <person name="Henrissat B."/>
            <person name="Grigoriev I.V."/>
            <person name="Herr J.R."/>
            <person name="Aime M.C."/>
        </authorList>
    </citation>
    <scope>NUCLEOTIDE SEQUENCE</scope>
    <source>
        <strain evidence="2">MCA 3950</strain>
    </source>
</reference>
<evidence type="ECO:0000313" key="2">
    <source>
        <dbReference type="EMBL" id="KAG7444574.1"/>
    </source>
</evidence>
<dbReference type="AlphaFoldDB" id="A0A9P8AQX2"/>
<dbReference type="EMBL" id="MU250540">
    <property type="protein sequence ID" value="KAG7444574.1"/>
    <property type="molecule type" value="Genomic_DNA"/>
</dbReference>
<dbReference type="PROSITE" id="PS00028">
    <property type="entry name" value="ZINC_FINGER_C2H2_1"/>
    <property type="match status" value="1"/>
</dbReference>
<sequence>MATRDSRIACGIRGCKVTVSRKIDLIRHGITHTRGPKLSCCDIPQNSNLICHLRKHHSGNKKYQCTGPGCDWGSDTKVGFPRHYNQYHGGVTASSSALESTIKPASYLDTTKTPATHPHLEDTTSLHPSTAPPLLHTIYDGVVLERQYTADPSRSWNRYAAGSFATASPTDISTLQFMPTYNFDLPSSSSNIPYGPNVHPDGIQAQSPPIPDATRHGEHLIWAPSTQIGFQQYASLTITFVLSGLRKEEKSCRSQIIPLVQQPTPTWLSPQIELHITIHSMRLTILPMVNPSVGSTHRNMYPQFRKPWILPQMPLVFMVRTKLMKLRYRHMSMRGATVICRGKQWTMGCS</sequence>
<name>A0A9P8AQX2_9AGAR</name>